<comment type="caution">
    <text evidence="1">The sequence shown here is derived from an EMBL/GenBank/DDBJ whole genome shotgun (WGS) entry which is preliminary data.</text>
</comment>
<proteinExistence type="predicted"/>
<dbReference type="InterPro" id="IPR025365">
    <property type="entry name" value="DUF4269"/>
</dbReference>
<organism evidence="1 2">
    <name type="scientific">Hymenobacter bucti</name>
    <dbReference type="NCBI Taxonomy" id="1844114"/>
    <lineage>
        <taxon>Bacteria</taxon>
        <taxon>Pseudomonadati</taxon>
        <taxon>Bacteroidota</taxon>
        <taxon>Cytophagia</taxon>
        <taxon>Cytophagales</taxon>
        <taxon>Hymenobacteraceae</taxon>
        <taxon>Hymenobacter</taxon>
    </lineage>
</organism>
<accession>A0ABW4R0S6</accession>
<name>A0ABW4R0S6_9BACT</name>
<gene>
    <name evidence="1" type="ORF">ACFSDX_23625</name>
</gene>
<dbReference type="Pfam" id="PF14091">
    <property type="entry name" value="DUF4269"/>
    <property type="match status" value="1"/>
</dbReference>
<evidence type="ECO:0000313" key="2">
    <source>
        <dbReference type="Proteomes" id="UP001597197"/>
    </source>
</evidence>
<dbReference type="Proteomes" id="UP001597197">
    <property type="component" value="Unassembled WGS sequence"/>
</dbReference>
<protein>
    <submittedName>
        <fullName evidence="1">DUF4269 domain-containing protein</fullName>
    </submittedName>
</protein>
<keyword evidence="2" id="KW-1185">Reference proteome</keyword>
<dbReference type="EMBL" id="JBHUFD010000018">
    <property type="protein sequence ID" value="MFD1875444.1"/>
    <property type="molecule type" value="Genomic_DNA"/>
</dbReference>
<dbReference type="RefSeq" id="WP_382318122.1">
    <property type="nucleotide sequence ID" value="NZ_JBHUFD010000018.1"/>
</dbReference>
<reference evidence="2" key="1">
    <citation type="journal article" date="2019" name="Int. J. Syst. Evol. Microbiol.">
        <title>The Global Catalogue of Microorganisms (GCM) 10K type strain sequencing project: providing services to taxonomists for standard genome sequencing and annotation.</title>
        <authorList>
            <consortium name="The Broad Institute Genomics Platform"/>
            <consortium name="The Broad Institute Genome Sequencing Center for Infectious Disease"/>
            <person name="Wu L."/>
            <person name="Ma J."/>
        </authorList>
    </citation>
    <scope>NUCLEOTIDE SEQUENCE [LARGE SCALE GENOMIC DNA]</scope>
    <source>
        <strain evidence="2">CGMCC 1.15795</strain>
    </source>
</reference>
<sequence>MNYHDLGYLQAGSPRQQRAYAVLDAAGLWPLLRAYGPVLAGTVPLSIDTASSDLDVLCEVPAAAQDTFGELLRVRFGAQPGFLLARRIVGGYATTVSSFRYEAEELEVFGQALPTAQQHGWRHLLVEHAVLLAGGEAWRAAVRALKQQGLKTEPAFAQLLGLAGDPYAALLALEALPADELRRLVAACTLPVPA</sequence>
<evidence type="ECO:0000313" key="1">
    <source>
        <dbReference type="EMBL" id="MFD1875444.1"/>
    </source>
</evidence>